<dbReference type="EMBL" id="KV878205">
    <property type="protein sequence ID" value="OJI82330.1"/>
    <property type="molecule type" value="Genomic_DNA"/>
</dbReference>
<evidence type="ECO:0000313" key="2">
    <source>
        <dbReference type="EMBL" id="OJI82330.1"/>
    </source>
</evidence>
<evidence type="ECO:0000256" key="1">
    <source>
        <dbReference type="SAM" id="MobiDB-lite"/>
    </source>
</evidence>
<dbReference type="Proteomes" id="UP000184304">
    <property type="component" value="Unassembled WGS sequence"/>
</dbReference>
<feature type="region of interest" description="Disordered" evidence="1">
    <location>
        <begin position="328"/>
        <end position="350"/>
    </location>
</feature>
<protein>
    <submittedName>
        <fullName evidence="2">Uncharacterized protein</fullName>
    </submittedName>
</protein>
<feature type="region of interest" description="Disordered" evidence="1">
    <location>
        <begin position="42"/>
        <end position="64"/>
    </location>
</feature>
<dbReference type="OMA" id="VRRTICY"/>
<evidence type="ECO:0000313" key="3">
    <source>
        <dbReference type="Proteomes" id="UP000184304"/>
    </source>
</evidence>
<feature type="region of interest" description="Disordered" evidence="1">
    <location>
        <begin position="368"/>
        <end position="389"/>
    </location>
</feature>
<accession>A0A1L9MZ90</accession>
<dbReference type="VEuPathDB" id="FungiDB:ASPTUDRAFT_934588"/>
<feature type="region of interest" description="Disordered" evidence="1">
    <location>
        <begin position="458"/>
        <end position="477"/>
    </location>
</feature>
<feature type="compositionally biased region" description="Low complexity" evidence="1">
    <location>
        <begin position="377"/>
        <end position="386"/>
    </location>
</feature>
<sequence>MDPLSKLPYELLSLIIDYTADWITLESLIQISPPLHDLFTTSAAPSTSPKKQSRRSARTSSKAHREAIRIVKYTLKHDPIMSVAIRRHFHIITKLRQFSSQPAVRRTICYTTLLLGDDDSSLSFDSPPAHTTLLEMITLAANIQRLACACLSTLLTRLRSVHPHRWTKEDLYSKTCASTETETGPYKLHDVGPPSWLEEYRIYRTLWFLQLRYEMLCVGKKLRLFTDTRLRRMQDDYTDVITEDEAKFRWMNFNELEIRTVVGWLKGLDGDLDLFKTDADTDTDLVLQPRAQCRPSTRALGKIRKLHRKATQTPLPLPPNSCFEIWSPPYRRQPPPPTPTHPDNCTSSTEWLTPSRYSMIRFVGEEEQRIREDNNSKSKSTSPRSSQQDLSESWHALGMAIWDRWRMYGLGLALMRRECLSEQVESEWGDELPIGLRPARRGKELECRLLEFVEGWNENNSTSSREGKRKRKRGDLE</sequence>
<keyword evidence="3" id="KW-1185">Reference proteome</keyword>
<gene>
    <name evidence="2" type="ORF">ASPTUDRAFT_934588</name>
</gene>
<name>A0A1L9MZ90_ASPTC</name>
<dbReference type="AlphaFoldDB" id="A0A1L9MZ90"/>
<feature type="compositionally biased region" description="Basic residues" evidence="1">
    <location>
        <begin position="467"/>
        <end position="477"/>
    </location>
</feature>
<proteinExistence type="predicted"/>
<dbReference type="OrthoDB" id="4358152at2759"/>
<reference evidence="3" key="1">
    <citation type="journal article" date="2017" name="Genome Biol.">
        <title>Comparative genomics reveals high biological diversity and specific adaptations in the industrially and medically important fungal genus Aspergillus.</title>
        <authorList>
            <person name="de Vries R.P."/>
            <person name="Riley R."/>
            <person name="Wiebenga A."/>
            <person name="Aguilar-Osorio G."/>
            <person name="Amillis S."/>
            <person name="Uchima C.A."/>
            <person name="Anderluh G."/>
            <person name="Asadollahi M."/>
            <person name="Askin M."/>
            <person name="Barry K."/>
            <person name="Battaglia E."/>
            <person name="Bayram O."/>
            <person name="Benocci T."/>
            <person name="Braus-Stromeyer S.A."/>
            <person name="Caldana C."/>
            <person name="Canovas D."/>
            <person name="Cerqueira G.C."/>
            <person name="Chen F."/>
            <person name="Chen W."/>
            <person name="Choi C."/>
            <person name="Clum A."/>
            <person name="Dos Santos R.A."/>
            <person name="Damasio A.R."/>
            <person name="Diallinas G."/>
            <person name="Emri T."/>
            <person name="Fekete E."/>
            <person name="Flipphi M."/>
            <person name="Freyberg S."/>
            <person name="Gallo A."/>
            <person name="Gournas C."/>
            <person name="Habgood R."/>
            <person name="Hainaut M."/>
            <person name="Harispe M.L."/>
            <person name="Henrissat B."/>
            <person name="Hilden K.S."/>
            <person name="Hope R."/>
            <person name="Hossain A."/>
            <person name="Karabika E."/>
            <person name="Karaffa L."/>
            <person name="Karanyi Z."/>
            <person name="Krasevec N."/>
            <person name="Kuo A."/>
            <person name="Kusch H."/>
            <person name="LaButti K."/>
            <person name="Lagendijk E.L."/>
            <person name="Lapidus A."/>
            <person name="Levasseur A."/>
            <person name="Lindquist E."/>
            <person name="Lipzen A."/>
            <person name="Logrieco A.F."/>
            <person name="MacCabe A."/>
            <person name="Maekelae M.R."/>
            <person name="Malavazi I."/>
            <person name="Melin P."/>
            <person name="Meyer V."/>
            <person name="Mielnichuk N."/>
            <person name="Miskei M."/>
            <person name="Molnar A.P."/>
            <person name="Mule G."/>
            <person name="Ngan C.Y."/>
            <person name="Orejas M."/>
            <person name="Orosz E."/>
            <person name="Ouedraogo J.P."/>
            <person name="Overkamp K.M."/>
            <person name="Park H.-S."/>
            <person name="Perrone G."/>
            <person name="Piumi F."/>
            <person name="Punt P.J."/>
            <person name="Ram A.F."/>
            <person name="Ramon A."/>
            <person name="Rauscher S."/>
            <person name="Record E."/>
            <person name="Riano-Pachon D.M."/>
            <person name="Robert V."/>
            <person name="Roehrig J."/>
            <person name="Ruller R."/>
            <person name="Salamov A."/>
            <person name="Salih N.S."/>
            <person name="Samson R.A."/>
            <person name="Sandor E."/>
            <person name="Sanguinetti M."/>
            <person name="Schuetze T."/>
            <person name="Sepcic K."/>
            <person name="Shelest E."/>
            <person name="Sherlock G."/>
            <person name="Sophianopoulou V."/>
            <person name="Squina F.M."/>
            <person name="Sun H."/>
            <person name="Susca A."/>
            <person name="Todd R.B."/>
            <person name="Tsang A."/>
            <person name="Unkles S.E."/>
            <person name="van de Wiele N."/>
            <person name="van Rossen-Uffink D."/>
            <person name="Oliveira J.V."/>
            <person name="Vesth T.C."/>
            <person name="Visser J."/>
            <person name="Yu J.-H."/>
            <person name="Zhou M."/>
            <person name="Andersen M.R."/>
            <person name="Archer D.B."/>
            <person name="Baker S.E."/>
            <person name="Benoit I."/>
            <person name="Brakhage A.A."/>
            <person name="Braus G.H."/>
            <person name="Fischer R."/>
            <person name="Frisvad J.C."/>
            <person name="Goldman G.H."/>
            <person name="Houbraken J."/>
            <person name="Oakley B."/>
            <person name="Pocsi I."/>
            <person name="Scazzocchio C."/>
            <person name="Seiboth B."/>
            <person name="vanKuyk P.A."/>
            <person name="Wortman J."/>
            <person name="Dyer P.S."/>
            <person name="Grigoriev I.V."/>
        </authorList>
    </citation>
    <scope>NUCLEOTIDE SEQUENCE [LARGE SCALE GENOMIC DNA]</scope>
    <source>
        <strain evidence="3">CBS 134.48</strain>
    </source>
</reference>
<feature type="compositionally biased region" description="Pro residues" evidence="1">
    <location>
        <begin position="331"/>
        <end position="340"/>
    </location>
</feature>
<organism evidence="2 3">
    <name type="scientific">Aspergillus tubingensis (strain CBS 134.48)</name>
    <dbReference type="NCBI Taxonomy" id="767770"/>
    <lineage>
        <taxon>Eukaryota</taxon>
        <taxon>Fungi</taxon>
        <taxon>Dikarya</taxon>
        <taxon>Ascomycota</taxon>
        <taxon>Pezizomycotina</taxon>
        <taxon>Eurotiomycetes</taxon>
        <taxon>Eurotiomycetidae</taxon>
        <taxon>Eurotiales</taxon>
        <taxon>Aspergillaceae</taxon>
        <taxon>Aspergillus</taxon>
        <taxon>Aspergillus subgen. Circumdati</taxon>
    </lineage>
</organism>